<reference evidence="1 2" key="1">
    <citation type="submission" date="2018-06" db="EMBL/GenBank/DDBJ databases">
        <authorList>
            <consortium name="Pathogen Informatics"/>
            <person name="Doyle S."/>
        </authorList>
    </citation>
    <scope>NUCLEOTIDE SEQUENCE [LARGE SCALE GENOMIC DNA]</scope>
    <source>
        <strain evidence="1 2">NCTC11632</strain>
    </source>
</reference>
<evidence type="ECO:0000313" key="2">
    <source>
        <dbReference type="Proteomes" id="UP000254156"/>
    </source>
</evidence>
<accession>A0A379E791</accession>
<protein>
    <submittedName>
        <fullName evidence="1">SPASM domain peptide maturase, grasp-with-spasm system</fullName>
    </submittedName>
</protein>
<dbReference type="InterPro" id="IPR023885">
    <property type="entry name" value="4Fe4S-binding_SPASM_dom"/>
</dbReference>
<dbReference type="AlphaFoldDB" id="A0A379E791"/>
<name>A0A379E791_9PORP</name>
<dbReference type="RefSeq" id="WP_025004039.1">
    <property type="nucleotide sequence ID" value="NZ_UGTF01000002.1"/>
</dbReference>
<dbReference type="EMBL" id="UGTF01000002">
    <property type="protein sequence ID" value="SUB88583.1"/>
    <property type="molecule type" value="Genomic_DNA"/>
</dbReference>
<sequence length="340" mass="40240">MRIKNDEYLILYSHCFLTKGARRSLLIDTHYHEYYHIPNSMFIFLNEHIRTYTYSGLLDLYKENLKLLEEYLSFLFSNDLIFAHHSISEFPPIRLEERNPSKISHIIIDRDENSTYSISKVVSILDTIGCFYVEIRFFCTMSYQEIEEIVSFFDETRVKKIDIYIKYSSQTSSEESAYRALINKNLRLRNIYFHSSSSIKSGIEIKEYFGTISYIAQNILDEFCCGQISQDYFSPQLQTIVESKKYNTCLNKKLAIDKEGYIKNCPAFKNNYGSISNTNIEELLNIISSDDFRRFFYLTKVQIESCKCCEYRDICTDCRAFHESDYNFKKPLKCKYNPLL</sequence>
<dbReference type="InterPro" id="IPR026497">
    <property type="entry name" value="GRASP-with-SPASM"/>
</dbReference>
<dbReference type="Gene3D" id="3.20.20.70">
    <property type="entry name" value="Aldolase class I"/>
    <property type="match status" value="1"/>
</dbReference>
<dbReference type="Proteomes" id="UP000254156">
    <property type="component" value="Unassembled WGS sequence"/>
</dbReference>
<gene>
    <name evidence="1" type="ORF">NCTC11632_00654</name>
</gene>
<evidence type="ECO:0000313" key="1">
    <source>
        <dbReference type="EMBL" id="SUB88583.1"/>
    </source>
</evidence>
<proteinExistence type="predicted"/>
<dbReference type="NCBIfam" id="TIGR04085">
    <property type="entry name" value="rSAM_more_4Fe4S"/>
    <property type="match status" value="1"/>
</dbReference>
<dbReference type="InterPro" id="IPR013785">
    <property type="entry name" value="Aldolase_TIM"/>
</dbReference>
<dbReference type="NCBIfam" id="TIGR04193">
    <property type="entry name" value="SPASM_w_grasp"/>
    <property type="match status" value="1"/>
</dbReference>
<organism evidence="1 2">
    <name type="scientific">Porphyromonas macacae</name>
    <dbReference type="NCBI Taxonomy" id="28115"/>
    <lineage>
        <taxon>Bacteria</taxon>
        <taxon>Pseudomonadati</taxon>
        <taxon>Bacteroidota</taxon>
        <taxon>Bacteroidia</taxon>
        <taxon>Bacteroidales</taxon>
        <taxon>Porphyromonadaceae</taxon>
        <taxon>Porphyromonas</taxon>
    </lineage>
</organism>